<reference evidence="2 3" key="1">
    <citation type="journal article" date="2024" name="Commun. Biol.">
        <title>Comparative genomic analysis of thermophilic fungi reveals convergent evolutionary adaptations and gene losses.</title>
        <authorList>
            <person name="Steindorff A.S."/>
            <person name="Aguilar-Pontes M.V."/>
            <person name="Robinson A.J."/>
            <person name="Andreopoulos B."/>
            <person name="LaButti K."/>
            <person name="Kuo A."/>
            <person name="Mondo S."/>
            <person name="Riley R."/>
            <person name="Otillar R."/>
            <person name="Haridas S."/>
            <person name="Lipzen A."/>
            <person name="Grimwood J."/>
            <person name="Schmutz J."/>
            <person name="Clum A."/>
            <person name="Reid I.D."/>
            <person name="Moisan M.C."/>
            <person name="Butler G."/>
            <person name="Nguyen T.T.M."/>
            <person name="Dewar K."/>
            <person name="Conant G."/>
            <person name="Drula E."/>
            <person name="Henrissat B."/>
            <person name="Hansel C."/>
            <person name="Singer S."/>
            <person name="Hutchinson M.I."/>
            <person name="de Vries R.P."/>
            <person name="Natvig D.O."/>
            <person name="Powell A.J."/>
            <person name="Tsang A."/>
            <person name="Grigoriev I.V."/>
        </authorList>
    </citation>
    <scope>NUCLEOTIDE SEQUENCE [LARGE SCALE GENOMIC DNA]</scope>
    <source>
        <strain evidence="2 3">ATCC 24622</strain>
    </source>
</reference>
<dbReference type="Proteomes" id="UP001586593">
    <property type="component" value="Unassembled WGS sequence"/>
</dbReference>
<dbReference type="EMBL" id="JAZHXJ010001199">
    <property type="protein sequence ID" value="KAL1845207.1"/>
    <property type="molecule type" value="Genomic_DNA"/>
</dbReference>
<sequence length="164" mass="17689">MRSLLTWASKAPGLYRQAGWATSCECRASLEWMGGCCAVGAGRSDAAGDQGQSWPDADHRRSPSAATEHLTGPARQMVSEFCFSRRRAAASWSTNNSLVRGETGAMTGSGADQTTATVASSSVTFWHAFTSRQMPSPWIGGAAEMPSRDARIHRDMFRRGGRTR</sequence>
<feature type="region of interest" description="Disordered" evidence="1">
    <location>
        <begin position="47"/>
        <end position="68"/>
    </location>
</feature>
<evidence type="ECO:0000313" key="2">
    <source>
        <dbReference type="EMBL" id="KAL1845207.1"/>
    </source>
</evidence>
<organism evidence="2 3">
    <name type="scientific">Phialemonium thermophilum</name>
    <dbReference type="NCBI Taxonomy" id="223376"/>
    <lineage>
        <taxon>Eukaryota</taxon>
        <taxon>Fungi</taxon>
        <taxon>Dikarya</taxon>
        <taxon>Ascomycota</taxon>
        <taxon>Pezizomycotina</taxon>
        <taxon>Sordariomycetes</taxon>
        <taxon>Sordariomycetidae</taxon>
        <taxon>Cephalothecales</taxon>
        <taxon>Cephalothecaceae</taxon>
        <taxon>Phialemonium</taxon>
    </lineage>
</organism>
<protein>
    <submittedName>
        <fullName evidence="2">Uncharacterized protein</fullName>
    </submittedName>
</protein>
<accession>A0ABR3VU60</accession>
<name>A0ABR3VU60_9PEZI</name>
<evidence type="ECO:0000313" key="3">
    <source>
        <dbReference type="Proteomes" id="UP001586593"/>
    </source>
</evidence>
<comment type="caution">
    <text evidence="2">The sequence shown here is derived from an EMBL/GenBank/DDBJ whole genome shotgun (WGS) entry which is preliminary data.</text>
</comment>
<gene>
    <name evidence="2" type="ORF">VTK73DRAFT_925</name>
</gene>
<evidence type="ECO:0000256" key="1">
    <source>
        <dbReference type="SAM" id="MobiDB-lite"/>
    </source>
</evidence>
<keyword evidence="3" id="KW-1185">Reference proteome</keyword>
<proteinExistence type="predicted"/>